<dbReference type="InterPro" id="IPR051257">
    <property type="entry name" value="Diverse_CBS-Domain"/>
</dbReference>
<evidence type="ECO:0000256" key="2">
    <source>
        <dbReference type="PROSITE-ProRule" id="PRU00703"/>
    </source>
</evidence>
<feature type="domain" description="CBS" evidence="3">
    <location>
        <begin position="7"/>
        <end position="63"/>
    </location>
</feature>
<evidence type="ECO:0000313" key="4">
    <source>
        <dbReference type="EMBL" id="NMG02328.1"/>
    </source>
</evidence>
<dbReference type="PANTHER" id="PTHR43080:SF2">
    <property type="entry name" value="CBS DOMAIN-CONTAINING PROTEIN"/>
    <property type="match status" value="1"/>
</dbReference>
<dbReference type="Pfam" id="PF00571">
    <property type="entry name" value="CBS"/>
    <property type="match status" value="2"/>
</dbReference>
<comment type="caution">
    <text evidence="4">The sequence shown here is derived from an EMBL/GenBank/DDBJ whole genome shotgun (WGS) entry which is preliminary data.</text>
</comment>
<evidence type="ECO:0000313" key="5">
    <source>
        <dbReference type="Proteomes" id="UP000599523"/>
    </source>
</evidence>
<dbReference type="InterPro" id="IPR046342">
    <property type="entry name" value="CBS_dom_sf"/>
</dbReference>
<dbReference type="PANTHER" id="PTHR43080">
    <property type="entry name" value="CBS DOMAIN-CONTAINING PROTEIN CBSX3, MITOCHONDRIAL"/>
    <property type="match status" value="1"/>
</dbReference>
<dbReference type="SMART" id="SM00116">
    <property type="entry name" value="CBS"/>
    <property type="match status" value="2"/>
</dbReference>
<dbReference type="RefSeq" id="WP_168987117.1">
    <property type="nucleotide sequence ID" value="NZ_CAWPHM010000110.1"/>
</dbReference>
<dbReference type="EMBL" id="WTVM01000019">
    <property type="protein sequence ID" value="NMG02328.1"/>
    <property type="molecule type" value="Genomic_DNA"/>
</dbReference>
<dbReference type="InterPro" id="IPR000644">
    <property type="entry name" value="CBS_dom"/>
</dbReference>
<name>A0A972FBP5_9RHOO</name>
<dbReference type="SUPFAM" id="SSF54631">
    <property type="entry name" value="CBS-domain pair"/>
    <property type="match status" value="1"/>
</dbReference>
<dbReference type="AlphaFoldDB" id="A0A972FBP5"/>
<accession>A0A972FBP5</accession>
<keyword evidence="5" id="KW-1185">Reference proteome</keyword>
<sequence>MYVENIMTHDVVTVAADAEFGQLTEIMRLKKVRHVPVVDSEQRILGIVSHRDVQRAQPSMITTLDIGEIKYLLSKVKAGDIMHKNVVTCSPKTLIEEAARMMRPNKIGCLPVVDGGRLVGIITSVDLLDFFLDITGCWVENTTRVTVRLADQAGQLAALLANVNAQGGYIVAVVSPRTPQAEGRRSAVIRFEATDPQTVIDGLKQAGYDLTVDETTGG</sequence>
<proteinExistence type="predicted"/>
<dbReference type="CDD" id="cd04584">
    <property type="entry name" value="CBS_pair_AcuB_like"/>
    <property type="match status" value="1"/>
</dbReference>
<keyword evidence="1 2" id="KW-0129">CBS domain</keyword>
<evidence type="ECO:0000259" key="3">
    <source>
        <dbReference type="PROSITE" id="PS51371"/>
    </source>
</evidence>
<dbReference type="Gene3D" id="3.10.580.10">
    <property type="entry name" value="CBS-domain"/>
    <property type="match status" value="1"/>
</dbReference>
<dbReference type="Proteomes" id="UP000599523">
    <property type="component" value="Unassembled WGS sequence"/>
</dbReference>
<dbReference type="PROSITE" id="PS51371">
    <property type="entry name" value="CBS"/>
    <property type="match status" value="2"/>
</dbReference>
<evidence type="ECO:0000256" key="1">
    <source>
        <dbReference type="ARBA" id="ARBA00023122"/>
    </source>
</evidence>
<organism evidence="4 5">
    <name type="scientific">Azoarcus taiwanensis</name>
    <dbReference type="NCBI Taxonomy" id="666964"/>
    <lineage>
        <taxon>Bacteria</taxon>
        <taxon>Pseudomonadati</taxon>
        <taxon>Pseudomonadota</taxon>
        <taxon>Betaproteobacteria</taxon>
        <taxon>Rhodocyclales</taxon>
        <taxon>Zoogloeaceae</taxon>
        <taxon>Azoarcus</taxon>
    </lineage>
</organism>
<feature type="domain" description="CBS" evidence="3">
    <location>
        <begin position="82"/>
        <end position="140"/>
    </location>
</feature>
<gene>
    <name evidence="4" type="ORF">GPA21_05005</name>
</gene>
<reference evidence="4" key="1">
    <citation type="submission" date="2019-12" db="EMBL/GenBank/DDBJ databases">
        <title>Comparative genomics gives insights into the taxonomy of the Azoarcus-Aromatoleum group and reveals separate origins of nif in the plant-associated Azoarcus and non-plant-associated Aromatoleum sub-groups.</title>
        <authorList>
            <person name="Lafos M."/>
            <person name="Maluk M."/>
            <person name="Batista M."/>
            <person name="Junghare M."/>
            <person name="Carmona M."/>
            <person name="Faoro H."/>
            <person name="Cruz L.M."/>
            <person name="Battistoni F."/>
            <person name="De Souza E."/>
            <person name="Pedrosa F."/>
            <person name="Chen W.-M."/>
            <person name="Poole P.S."/>
            <person name="Dixon R.A."/>
            <person name="James E.K."/>
        </authorList>
    </citation>
    <scope>NUCLEOTIDE SEQUENCE</scope>
    <source>
        <strain evidence="4">NSC3</strain>
    </source>
</reference>
<protein>
    <submittedName>
        <fullName evidence="4">CBS domain-containing protein</fullName>
    </submittedName>
</protein>